<protein>
    <submittedName>
        <fullName evidence="2">Uncharacterized protein</fullName>
    </submittedName>
</protein>
<dbReference type="EMBL" id="CADIKL010000005">
    <property type="protein sequence ID" value="CAB3781847.1"/>
    <property type="molecule type" value="Genomic_DNA"/>
</dbReference>
<organism evidence="2 3">
    <name type="scientific">Paraburkholderia caffeinitolerans</name>
    <dbReference type="NCBI Taxonomy" id="1723730"/>
    <lineage>
        <taxon>Bacteria</taxon>
        <taxon>Pseudomonadati</taxon>
        <taxon>Pseudomonadota</taxon>
        <taxon>Betaproteobacteria</taxon>
        <taxon>Burkholderiales</taxon>
        <taxon>Burkholderiaceae</taxon>
        <taxon>Paraburkholderia</taxon>
    </lineage>
</organism>
<gene>
    <name evidence="2" type="ORF">LMG28688_01352</name>
</gene>
<evidence type="ECO:0000313" key="3">
    <source>
        <dbReference type="Proteomes" id="UP000494119"/>
    </source>
</evidence>
<proteinExistence type="predicted"/>
<keyword evidence="3" id="KW-1185">Reference proteome</keyword>
<reference evidence="2 3" key="1">
    <citation type="submission" date="2020-04" db="EMBL/GenBank/DDBJ databases">
        <authorList>
            <person name="De Canck E."/>
        </authorList>
    </citation>
    <scope>NUCLEOTIDE SEQUENCE [LARGE SCALE GENOMIC DNA]</scope>
    <source>
        <strain evidence="2 3">LMG 28688</strain>
    </source>
</reference>
<evidence type="ECO:0000313" key="2">
    <source>
        <dbReference type="EMBL" id="CAB3781847.1"/>
    </source>
</evidence>
<evidence type="ECO:0000256" key="1">
    <source>
        <dbReference type="SAM" id="MobiDB-lite"/>
    </source>
</evidence>
<name>A0A6J5FMX3_9BURK</name>
<dbReference type="Proteomes" id="UP000494119">
    <property type="component" value="Unassembled WGS sequence"/>
</dbReference>
<feature type="region of interest" description="Disordered" evidence="1">
    <location>
        <begin position="1"/>
        <end position="40"/>
    </location>
</feature>
<sequence>MVRTPYLSGKPYHPAGLSPLGFPPMSQKMVSRPLGTEPQL</sequence>
<dbReference type="AlphaFoldDB" id="A0A6J5FMX3"/>
<accession>A0A6J5FMX3</accession>